<proteinExistence type="predicted"/>
<feature type="region of interest" description="Disordered" evidence="1">
    <location>
        <begin position="419"/>
        <end position="439"/>
    </location>
</feature>
<feature type="chain" id="PRO_5041943457" evidence="3">
    <location>
        <begin position="21"/>
        <end position="1004"/>
    </location>
</feature>
<feature type="signal peptide" evidence="3">
    <location>
        <begin position="1"/>
        <end position="20"/>
    </location>
</feature>
<protein>
    <submittedName>
        <fullName evidence="4">Uncharacterized protein</fullName>
    </submittedName>
</protein>
<keyword evidence="5" id="KW-1185">Reference proteome</keyword>
<feature type="transmembrane region" description="Helical" evidence="2">
    <location>
        <begin position="180"/>
        <end position="204"/>
    </location>
</feature>
<name>A0AAE1PBB4_9EUCA</name>
<sequence length="1004" mass="114134">MWRQQVWALLWAVVWAWAASQYIGEEKLSPIQQTAVIGGEARDLDQIGPTIFTERTNTTLNCAAGYMLVDVSFKDPFYGIIYPNGSRNSACRTQGKGKTKYHIELPLKGCGTNRVERRVFVNNIIVRFHPGLELEGDEVKTIICRYPSPKVVPLPPPVAPPIPIIQGPVVTPNPMGEVEILLIICAILFLALLLVGMACSYTCLKKRNIKLVRRRPMSLAPSDITKMSGSSLILGEKITIPKIRLTSSCDTDTAIVSETLSSDYPSGSPSSGSEVEELDMVERRSSGESCQMHEETMQAYQNQAFIMEEDRLSSVYSDAHMQSDGELVIASQVARPPQPSFLVRVKRAPTPPRTPEPDYPVQLAQSQSLTTILERDESFRAESLPGSEHALMLSEAEDLLPPPAILPPPAYAQVQRKTQTLPPRPVPPPSEYSSVTRSVSEHDLEVDMQAKIRRDVRHIENVELLTRETTDVQENIVRHARRYIVPPPPSEPDSEYPSKAPSEILEIEEQPVVPRRPEMTSHMVDDRHTSVITETHTTEDVERHRRFVKQYHMKPKPLPPPRWDVAIRYYPGPKYADEVESSGPEWEGYSEPGSDIFRQHLHLADEPDLSRLEVETLDHPPPPNWNVLLRVLEPPPTEEAVTCYLTEDDREKWRQILSTESTLRTMLTHATVREDFLRIRHDQRYEKLFEPQKWDVIIRILSPPNQPRDRLDSSSEPPSASDTESLPSRDGRRYRKHDAPPGGRRPSLPPLYEYDSEGNPVVMRRPGPPSARSRRSSKSSVHSGIDVRSMTETEVNFTRGPPDTWSEVSGPSMVSGARSIADRSQPETTYSVPVLPDDDEEYPDTDFDDRMSARTGRSLARSASEFTEDWRHHPQEPVDRYSQVSGWSGDSKRPQLERSTTEYFEEPPHLSEVMTSPEGSPLPIDRYQREYRHHHDFGDEGHHFDQRYVVQEGRQDGDGYVMHVERHHQQQRRVDHRSDRSTHSGREEVFSQAETEVSGWARKH</sequence>
<keyword evidence="2" id="KW-0812">Transmembrane</keyword>
<feature type="compositionally biased region" description="Basic and acidic residues" evidence="1">
    <location>
        <begin position="890"/>
        <end position="900"/>
    </location>
</feature>
<evidence type="ECO:0000256" key="2">
    <source>
        <dbReference type="SAM" id="Phobius"/>
    </source>
</evidence>
<accession>A0AAE1PBB4</accession>
<dbReference type="Proteomes" id="UP001292094">
    <property type="component" value="Unassembled WGS sequence"/>
</dbReference>
<feature type="compositionally biased region" description="Basic and acidic residues" evidence="1">
    <location>
        <begin position="965"/>
        <end position="989"/>
    </location>
</feature>
<reference evidence="4" key="1">
    <citation type="submission" date="2023-11" db="EMBL/GenBank/DDBJ databases">
        <title>Genome assemblies of two species of porcelain crab, Petrolisthes cinctipes and Petrolisthes manimaculis (Anomura: Porcellanidae).</title>
        <authorList>
            <person name="Angst P."/>
        </authorList>
    </citation>
    <scope>NUCLEOTIDE SEQUENCE</scope>
    <source>
        <strain evidence="4">PB745_02</strain>
        <tissue evidence="4">Gill</tissue>
    </source>
</reference>
<evidence type="ECO:0000313" key="4">
    <source>
        <dbReference type="EMBL" id="KAK4304756.1"/>
    </source>
</evidence>
<feature type="compositionally biased region" description="Acidic residues" evidence="1">
    <location>
        <begin position="836"/>
        <end position="847"/>
    </location>
</feature>
<evidence type="ECO:0000256" key="1">
    <source>
        <dbReference type="SAM" id="MobiDB-lite"/>
    </source>
</evidence>
<dbReference type="PANTHER" id="PTHR46560:SF11">
    <property type="entry name" value="GH09980P"/>
    <property type="match status" value="1"/>
</dbReference>
<keyword evidence="2" id="KW-0472">Membrane</keyword>
<dbReference type="PANTHER" id="PTHR46560">
    <property type="entry name" value="CYPHER, ISOFORM B"/>
    <property type="match status" value="1"/>
</dbReference>
<keyword evidence="2" id="KW-1133">Transmembrane helix</keyword>
<feature type="compositionally biased region" description="Low complexity" evidence="1">
    <location>
        <begin position="261"/>
        <end position="273"/>
    </location>
</feature>
<feature type="region of interest" description="Disordered" evidence="1">
    <location>
        <begin position="965"/>
        <end position="1004"/>
    </location>
</feature>
<feature type="compositionally biased region" description="Basic and acidic residues" evidence="1">
    <location>
        <begin position="868"/>
        <end position="879"/>
    </location>
</feature>
<evidence type="ECO:0000256" key="3">
    <source>
        <dbReference type="SAM" id="SignalP"/>
    </source>
</evidence>
<feature type="compositionally biased region" description="Polar residues" evidence="1">
    <location>
        <begin position="714"/>
        <end position="726"/>
    </location>
</feature>
<gene>
    <name evidence="4" type="ORF">Pmani_023311</name>
</gene>
<comment type="caution">
    <text evidence="4">The sequence shown here is derived from an EMBL/GenBank/DDBJ whole genome shotgun (WGS) entry which is preliminary data.</text>
</comment>
<feature type="region of interest" description="Disordered" evidence="1">
    <location>
        <begin position="260"/>
        <end position="280"/>
    </location>
</feature>
<dbReference type="AlphaFoldDB" id="A0AAE1PBB4"/>
<evidence type="ECO:0000313" key="5">
    <source>
        <dbReference type="Proteomes" id="UP001292094"/>
    </source>
</evidence>
<feature type="region of interest" description="Disordered" evidence="1">
    <location>
        <begin position="705"/>
        <end position="924"/>
    </location>
</feature>
<keyword evidence="3" id="KW-0732">Signal</keyword>
<organism evidence="4 5">
    <name type="scientific">Petrolisthes manimaculis</name>
    <dbReference type="NCBI Taxonomy" id="1843537"/>
    <lineage>
        <taxon>Eukaryota</taxon>
        <taxon>Metazoa</taxon>
        <taxon>Ecdysozoa</taxon>
        <taxon>Arthropoda</taxon>
        <taxon>Crustacea</taxon>
        <taxon>Multicrustacea</taxon>
        <taxon>Malacostraca</taxon>
        <taxon>Eumalacostraca</taxon>
        <taxon>Eucarida</taxon>
        <taxon>Decapoda</taxon>
        <taxon>Pleocyemata</taxon>
        <taxon>Anomura</taxon>
        <taxon>Galatheoidea</taxon>
        <taxon>Porcellanidae</taxon>
        <taxon>Petrolisthes</taxon>
    </lineage>
</organism>
<dbReference type="EMBL" id="JAWZYT010002389">
    <property type="protein sequence ID" value="KAK4304756.1"/>
    <property type="molecule type" value="Genomic_DNA"/>
</dbReference>